<dbReference type="STRING" id="551115.Aazo_2057"/>
<dbReference type="CDD" id="cd09025">
    <property type="entry name" value="Aldose_epim_Slr1438"/>
    <property type="match status" value="1"/>
</dbReference>
<sequence length="305" mass="35023">MPNAQSPITNHQSRNIVFTITQQQQQYKTYILTDNTANSQLEVVPERGGIITRWRMQGEEILYLDVERFANPELSVRGGVPILFPICGNLLDNSYTYNGQQYTLKQHGFGRDLPWEVTEQNTEGKVSLSVVLKSNESTRAVYPFDFQVTFTYTLQGNTLVIHQVYQNLSSTPMPFSAGFHPYFQCGNKSQLEFEIPSGQYLDQRTKEMHPFSGNFDFNRDEIDFAFGYLQSLSATVTDNSRKLKLTLNYDHIYAMLVFWTLKGKDFYCLEPWMAGRNSLNTGENLIMLEPGASKSTSVRLRVNYF</sequence>
<dbReference type="Proteomes" id="UP000001511">
    <property type="component" value="Chromosome"/>
</dbReference>
<protein>
    <submittedName>
        <fullName evidence="1">Aldose 1-epimerase</fullName>
    </submittedName>
</protein>
<name>D7DWT4_NOSA0</name>
<dbReference type="PANTHER" id="PTHR11122:SF13">
    <property type="entry name" value="GLUCOSE-6-PHOSPHATE 1-EPIMERASE"/>
    <property type="match status" value="1"/>
</dbReference>
<proteinExistence type="predicted"/>
<dbReference type="AlphaFoldDB" id="D7DWT4"/>
<dbReference type="GO" id="GO:0016853">
    <property type="term" value="F:isomerase activity"/>
    <property type="evidence" value="ECO:0007669"/>
    <property type="project" value="InterPro"/>
</dbReference>
<organism evidence="1 2">
    <name type="scientific">Nostoc azollae (strain 0708)</name>
    <name type="common">Anabaena azollae (strain 0708)</name>
    <dbReference type="NCBI Taxonomy" id="551115"/>
    <lineage>
        <taxon>Bacteria</taxon>
        <taxon>Bacillati</taxon>
        <taxon>Cyanobacteriota</taxon>
        <taxon>Cyanophyceae</taxon>
        <taxon>Nostocales</taxon>
        <taxon>Nostocaceae</taxon>
        <taxon>Trichormus</taxon>
    </lineage>
</organism>
<reference evidence="1 2" key="1">
    <citation type="journal article" date="2010" name="PLoS ONE">
        <title>Genome erosion in a nitrogen-fixing vertically transmitted endosymbiotic multicellular cyanobacterium.</title>
        <authorList>
            <person name="Ran L."/>
            <person name="Larsson J."/>
            <person name="Vigil-Stenman T."/>
            <person name="Nylander J.A."/>
            <person name="Ininbergs K."/>
            <person name="Zheng W.W."/>
            <person name="Lapidus A."/>
            <person name="Lowry S."/>
            <person name="Haselkorn R."/>
            <person name="Bergman B."/>
        </authorList>
    </citation>
    <scope>NUCLEOTIDE SEQUENCE [LARGE SCALE GENOMIC DNA]</scope>
    <source>
        <strain evidence="1 2">0708</strain>
    </source>
</reference>
<dbReference type="Gene3D" id="2.70.98.10">
    <property type="match status" value="1"/>
</dbReference>
<dbReference type="InterPro" id="IPR008183">
    <property type="entry name" value="Aldose_1/G6P_1-epimerase"/>
</dbReference>
<dbReference type="GO" id="GO:0030246">
    <property type="term" value="F:carbohydrate binding"/>
    <property type="evidence" value="ECO:0007669"/>
    <property type="project" value="InterPro"/>
</dbReference>
<dbReference type="KEGG" id="naz:Aazo_2057"/>
<dbReference type="InterPro" id="IPR011013">
    <property type="entry name" value="Gal_mutarotase_sf_dom"/>
</dbReference>
<keyword evidence="2" id="KW-1185">Reference proteome</keyword>
<dbReference type="PANTHER" id="PTHR11122">
    <property type="entry name" value="APOSPORY-ASSOCIATED PROTEIN C-RELATED"/>
    <property type="match status" value="1"/>
</dbReference>
<dbReference type="InterPro" id="IPR014718">
    <property type="entry name" value="GH-type_carb-bd"/>
</dbReference>
<dbReference type="Pfam" id="PF01263">
    <property type="entry name" value="Aldose_epim"/>
    <property type="match status" value="1"/>
</dbReference>
<accession>D7DWT4</accession>
<dbReference type="eggNOG" id="COG2017">
    <property type="taxonomic scope" value="Bacteria"/>
</dbReference>
<dbReference type="EMBL" id="CP002059">
    <property type="protein sequence ID" value="ADI64107.1"/>
    <property type="molecule type" value="Genomic_DNA"/>
</dbReference>
<dbReference type="SUPFAM" id="SSF74650">
    <property type="entry name" value="Galactose mutarotase-like"/>
    <property type="match status" value="1"/>
</dbReference>
<dbReference type="HOGENOM" id="CLU_057834_0_0_3"/>
<gene>
    <name evidence="1" type="ordered locus">Aazo_2057</name>
</gene>
<evidence type="ECO:0000313" key="2">
    <source>
        <dbReference type="Proteomes" id="UP000001511"/>
    </source>
</evidence>
<evidence type="ECO:0000313" key="1">
    <source>
        <dbReference type="EMBL" id="ADI64107.1"/>
    </source>
</evidence>
<dbReference type="GO" id="GO:0005975">
    <property type="term" value="P:carbohydrate metabolic process"/>
    <property type="evidence" value="ECO:0007669"/>
    <property type="project" value="InterPro"/>
</dbReference>